<reference evidence="2 3" key="1">
    <citation type="submission" date="2019-06" db="EMBL/GenBank/DDBJ databases">
        <authorList>
            <person name="Rodrigo-Torres L."/>
            <person name="Arahal R. D."/>
            <person name="Lucena T."/>
        </authorList>
    </citation>
    <scope>NUCLEOTIDE SEQUENCE [LARGE SCALE GENOMIC DNA]</scope>
    <source>
        <strain evidence="2 3">SW08-7</strain>
    </source>
</reference>
<evidence type="ECO:0000313" key="3">
    <source>
        <dbReference type="Proteomes" id="UP000401717"/>
    </source>
</evidence>
<evidence type="ECO:0000313" key="2">
    <source>
        <dbReference type="EMBL" id="VUF12226.1"/>
    </source>
</evidence>
<keyword evidence="1" id="KW-0472">Membrane</keyword>
<organism evidence="2 3">
    <name type="scientific">Methylobacterium dankookense</name>
    <dbReference type="NCBI Taxonomy" id="560405"/>
    <lineage>
        <taxon>Bacteria</taxon>
        <taxon>Pseudomonadati</taxon>
        <taxon>Pseudomonadota</taxon>
        <taxon>Alphaproteobacteria</taxon>
        <taxon>Hyphomicrobiales</taxon>
        <taxon>Methylobacteriaceae</taxon>
        <taxon>Methylobacterium</taxon>
    </lineage>
</organism>
<protein>
    <submittedName>
        <fullName evidence="2">Uncharacterized protein</fullName>
    </submittedName>
</protein>
<proteinExistence type="predicted"/>
<keyword evidence="1" id="KW-0812">Transmembrane</keyword>
<accession>A0A564FWT3</accession>
<dbReference type="AlphaFoldDB" id="A0A564FWT3"/>
<gene>
    <name evidence="2" type="ORF">MTDSW087_01915</name>
</gene>
<dbReference type="EMBL" id="CABFVH010000008">
    <property type="protein sequence ID" value="VUF12226.1"/>
    <property type="molecule type" value="Genomic_DNA"/>
</dbReference>
<name>A0A564FWT3_9HYPH</name>
<evidence type="ECO:0000256" key="1">
    <source>
        <dbReference type="SAM" id="Phobius"/>
    </source>
</evidence>
<dbReference type="Proteomes" id="UP000401717">
    <property type="component" value="Unassembled WGS sequence"/>
</dbReference>
<keyword evidence="1" id="KW-1133">Transmembrane helix</keyword>
<sequence length="66" mass="7070">MIIRGIGAGGRLKRTACGRFRRYDAPAGLLRPPHPRPFRTMTVIALVLAGNLLLAGLFSLVAVALD</sequence>
<feature type="transmembrane region" description="Helical" evidence="1">
    <location>
        <begin position="41"/>
        <end position="65"/>
    </location>
</feature>